<protein>
    <submittedName>
        <fullName evidence="1">Uncharacterized protein</fullName>
    </submittedName>
</protein>
<organism evidence="1 2">
    <name type="scientific">Pseudomonas libanensis</name>
    <dbReference type="NCBI Taxonomy" id="75588"/>
    <lineage>
        <taxon>Bacteria</taxon>
        <taxon>Pseudomonadati</taxon>
        <taxon>Pseudomonadota</taxon>
        <taxon>Gammaproteobacteria</taxon>
        <taxon>Pseudomonadales</taxon>
        <taxon>Pseudomonadaceae</taxon>
        <taxon>Pseudomonas</taxon>
    </lineage>
</organism>
<sequence length="62" mass="6929">MQLGFQGFGQFAGLVMIAAKPLDPATRHFKDVEKILPSRYNLINDRVRVPISVMQAVVLAFL</sequence>
<gene>
    <name evidence="1" type="ORF">TU73_04545</name>
</gene>
<name>A0A0R2YIG0_9PSED</name>
<proteinExistence type="predicted"/>
<reference evidence="1 2" key="1">
    <citation type="submission" date="2015-02" db="EMBL/GenBank/DDBJ databases">
        <title>Pseudomonas helleri sp. nov. and Pseudomonas weihenstephanensis sp. nov., isolated from raw cows milk.</title>
        <authorList>
            <person name="von Neubeck M."/>
            <person name="Huptas C."/>
            <person name="Wenning M."/>
            <person name="Scherer S."/>
        </authorList>
    </citation>
    <scope>NUCLEOTIDE SEQUENCE [LARGE SCALE GENOMIC DNA]</scope>
    <source>
        <strain evidence="1 2">DSM 17149</strain>
    </source>
</reference>
<evidence type="ECO:0000313" key="1">
    <source>
        <dbReference type="EMBL" id="KRP48150.1"/>
    </source>
</evidence>
<accession>A0A0R2YIG0</accession>
<evidence type="ECO:0000313" key="2">
    <source>
        <dbReference type="Proteomes" id="UP000051446"/>
    </source>
</evidence>
<dbReference type="Proteomes" id="UP000051446">
    <property type="component" value="Unassembled WGS sequence"/>
</dbReference>
<comment type="caution">
    <text evidence="1">The sequence shown here is derived from an EMBL/GenBank/DDBJ whole genome shotgun (WGS) entry which is preliminary data.</text>
</comment>
<dbReference type="AlphaFoldDB" id="A0A0R2YIG0"/>
<dbReference type="EMBL" id="JYLH01000002">
    <property type="protein sequence ID" value="KRP48150.1"/>
    <property type="molecule type" value="Genomic_DNA"/>
</dbReference>